<protein>
    <recommendedName>
        <fullName evidence="1">DUF3730 domain-containing protein</fullName>
    </recommendedName>
</protein>
<evidence type="ECO:0000259" key="1">
    <source>
        <dbReference type="Pfam" id="PF12530"/>
    </source>
</evidence>
<dbReference type="Gene3D" id="6.10.330.20">
    <property type="match status" value="1"/>
</dbReference>
<dbReference type="InterPro" id="IPR038340">
    <property type="entry name" value="MRP-L47_sf"/>
</dbReference>
<dbReference type="Pfam" id="PF12530">
    <property type="entry name" value="DUF3730"/>
    <property type="match status" value="1"/>
</dbReference>
<proteinExistence type="predicted"/>
<dbReference type="Pfam" id="PF06984">
    <property type="entry name" value="MRP-L47"/>
    <property type="match status" value="1"/>
</dbReference>
<accession>A0A8J2R9P8</accession>
<dbReference type="EMBL" id="CAKKLH010000024">
    <property type="protein sequence ID" value="CAH0099660.1"/>
    <property type="molecule type" value="Genomic_DNA"/>
</dbReference>
<dbReference type="OrthoDB" id="6354723at2759"/>
<dbReference type="GO" id="GO:0005761">
    <property type="term" value="C:mitochondrial ribosome"/>
    <property type="evidence" value="ECO:0007669"/>
    <property type="project" value="InterPro"/>
</dbReference>
<organism evidence="2 3">
    <name type="scientific">Daphnia galeata</name>
    <dbReference type="NCBI Taxonomy" id="27404"/>
    <lineage>
        <taxon>Eukaryota</taxon>
        <taxon>Metazoa</taxon>
        <taxon>Ecdysozoa</taxon>
        <taxon>Arthropoda</taxon>
        <taxon>Crustacea</taxon>
        <taxon>Branchiopoda</taxon>
        <taxon>Diplostraca</taxon>
        <taxon>Cladocera</taxon>
        <taxon>Anomopoda</taxon>
        <taxon>Daphniidae</taxon>
        <taxon>Daphnia</taxon>
    </lineage>
</organism>
<dbReference type="GO" id="GO:0060147">
    <property type="term" value="P:regulation of post-transcriptional gene silencing"/>
    <property type="evidence" value="ECO:0007669"/>
    <property type="project" value="InterPro"/>
</dbReference>
<gene>
    <name evidence="2" type="ORF">DGAL_LOCUS1815</name>
</gene>
<dbReference type="GO" id="GO:0003735">
    <property type="term" value="F:structural constituent of ribosome"/>
    <property type="evidence" value="ECO:0007669"/>
    <property type="project" value="InterPro"/>
</dbReference>
<keyword evidence="3" id="KW-1185">Reference proteome</keyword>
<name>A0A8J2R9P8_9CRUS</name>
<dbReference type="SUPFAM" id="SSF48371">
    <property type="entry name" value="ARM repeat"/>
    <property type="match status" value="2"/>
</dbReference>
<dbReference type="PANTHER" id="PTHR16212">
    <property type="entry name" value="FOCADHESIN FAMILY MEMBER"/>
    <property type="match status" value="1"/>
</dbReference>
<evidence type="ECO:0000313" key="2">
    <source>
        <dbReference type="EMBL" id="CAH0099660.1"/>
    </source>
</evidence>
<dbReference type="GO" id="GO:0006412">
    <property type="term" value="P:translation"/>
    <property type="evidence" value="ECO:0007669"/>
    <property type="project" value="InterPro"/>
</dbReference>
<evidence type="ECO:0000313" key="3">
    <source>
        <dbReference type="Proteomes" id="UP000789390"/>
    </source>
</evidence>
<feature type="domain" description="DUF3730" evidence="1">
    <location>
        <begin position="445"/>
        <end position="665"/>
    </location>
</feature>
<comment type="caution">
    <text evidence="2">The sequence shown here is derived from an EMBL/GenBank/DDBJ whole genome shotgun (WGS) entry which is preliminary data.</text>
</comment>
<sequence length="1361" mass="155228">MEKCSKKIEQSKGNPFLLHQVFNELEQQLTEKLIELDGKDGGKIVELTFLWNHCGDPDYAVAFEASQTVVNLTLNGHLGINESITALLSNVSTARHYGLLTDSIAKLMLRGSYQGVRHPFISLYEMQPDSWPYIIQQTSNIISSGMFEVQALKEIKPFVIYILCYGMHETRTSLLSILMGKLHSVKNPLIIDWLLESLLWQHQQNHEKMNNNFYLMCIQHLCEYAIGQKEEKELASVLAIFLTCAMQTYHNKFGFGIEHSIFLLKQLNEHCTLYLEPIVVMISQFLLECKANCYEPILELCLNLTKKNCCTFVWGMLQCAVLSIFPYSTKIESDVIEIVESTPSSSLVGSKKALADSKKPSYIRHLSRSEARIQVAVATSELAQRLQCQSIENFSDPCRTSNSTMLADAIFLLKCAAFWRSGDITALDAAVQYVSSTKLYAQPLLTLLLKKLTTPSDGKTKLAILYHLPSLAIDKTCVPRVLQIYEALSSTPQLKPVRIRLLADLWKIEDRVYPYLEKVLIADQQQTEEFLVAKATAIDIICMNRSDKYGAELLSVISDLLNSSLGKLSANSATIATLSLRSLVSLCRAEVVDLKSVWDLLAPKLNQDHRPSVVSEMCNLLGLTAELRIDNEEYDEFIHQAISTLFRVSLSTNVSEVRSIALRSLSRFQKKDFHLKCMPDSCKDDLKVPLKYLPPGKTEIVVKAEDVLDYVPGLCWMKLMDYYDDEILPTGFQSLLSHLIEEEIQLMPIWIYKKAANDATKKNEPTNFSSSLKEDSVLAALVVYMQRICENNAGNRLRMSIAFKVLSGPFERPLPPLNWASLLPVAQQYNLEPEFMEIIFSQVPHSFSAQTIAENVFNDEPSEPIDERSAIVALSYVGPICKVLPLKSVQNFLYRLLNSQQSEILLILTRLHHSLNTADPPIPLEVKETITDILVELFPILPDDFEFLKKFASCFSLVSGAHRPLCESSSSTARKCIATLLFASRESQSKTALDFLLKALQLTLYLPCLDNEMIELIHECIDANFKSSHSFLLQFVSYIQLIAMKTLGANQNFSSLMDTFALIVSALSDSLVFYRYLENKEQSSFRETRWEYFSLGMSYLFSQPQWAVVKKNVQDWILAMLDNEHVGIEQRRKLLDPLNIASFHTTALKLSNLMQFFDDPKNFGVQEVKSGRSWTLDELRIKSNIDLQKLWFVLLKERNMLLTMEYNSKEDCQLFPSPERIDKVQDSMDRLEQVIHERNDAFWQLEIGEEAPKPRTVRTLDPDDPLATVREAIEAVTQVKDRATLKFQYLIKEKERKLLSKRKQLHIREAAMLLRRFPNLDKEALQAKYPDIDVEKLKFNKRTRGSHEFNTFFKNLAEVHV</sequence>
<dbReference type="InterPro" id="IPR010729">
    <property type="entry name" value="Ribosomal_uL29_mit"/>
</dbReference>
<dbReference type="PANTHER" id="PTHR16212:SF4">
    <property type="entry name" value="FOCADHESIN"/>
    <property type="match status" value="1"/>
</dbReference>
<dbReference type="Proteomes" id="UP000789390">
    <property type="component" value="Unassembled WGS sequence"/>
</dbReference>
<dbReference type="InterPro" id="IPR016024">
    <property type="entry name" value="ARM-type_fold"/>
</dbReference>
<reference evidence="2" key="1">
    <citation type="submission" date="2021-11" db="EMBL/GenBank/DDBJ databases">
        <authorList>
            <person name="Schell T."/>
        </authorList>
    </citation>
    <scope>NUCLEOTIDE SEQUENCE</scope>
    <source>
        <strain evidence="2">M5</strain>
    </source>
</reference>
<dbReference type="InterPro" id="IPR045163">
    <property type="entry name" value="Focadhesin/RST1"/>
</dbReference>
<dbReference type="InterPro" id="IPR022542">
    <property type="entry name" value="FOCAD/RST1_DUF3730"/>
</dbReference>